<dbReference type="Pfam" id="PF01261">
    <property type="entry name" value="AP_endonuc_2"/>
    <property type="match status" value="1"/>
</dbReference>
<dbReference type="InterPro" id="IPR013022">
    <property type="entry name" value="Xyl_isomerase-like_TIM-brl"/>
</dbReference>
<dbReference type="GO" id="GO:0016853">
    <property type="term" value="F:isomerase activity"/>
    <property type="evidence" value="ECO:0007669"/>
    <property type="project" value="UniProtKB-KW"/>
</dbReference>
<dbReference type="RefSeq" id="WP_183297578.1">
    <property type="nucleotide sequence ID" value="NZ_JACHVX010000006.1"/>
</dbReference>
<proteinExistence type="predicted"/>
<dbReference type="PANTHER" id="PTHR12110:SF41">
    <property type="entry name" value="INOSOSE DEHYDRATASE"/>
    <property type="match status" value="1"/>
</dbReference>
<feature type="domain" description="Xylose isomerase-like TIM barrel" evidence="2">
    <location>
        <begin position="24"/>
        <end position="258"/>
    </location>
</feature>
<evidence type="ECO:0000256" key="1">
    <source>
        <dbReference type="ARBA" id="ARBA00023277"/>
    </source>
</evidence>
<evidence type="ECO:0000313" key="3">
    <source>
        <dbReference type="EMBL" id="MBB2924803.1"/>
    </source>
</evidence>
<dbReference type="InterPro" id="IPR050312">
    <property type="entry name" value="IolE/XylAMocC-like"/>
</dbReference>
<keyword evidence="3" id="KW-0413">Isomerase</keyword>
<evidence type="ECO:0000313" key="4">
    <source>
        <dbReference type="Proteomes" id="UP000518206"/>
    </source>
</evidence>
<comment type="caution">
    <text evidence="3">The sequence shown here is derived from an EMBL/GenBank/DDBJ whole genome shotgun (WGS) entry which is preliminary data.</text>
</comment>
<dbReference type="InterPro" id="IPR036237">
    <property type="entry name" value="Xyl_isomerase-like_sf"/>
</dbReference>
<reference evidence="3 4" key="2">
    <citation type="submission" date="2020-08" db="EMBL/GenBank/DDBJ databases">
        <authorList>
            <person name="Partida-Martinez L."/>
            <person name="Huntemann M."/>
            <person name="Clum A."/>
            <person name="Wang J."/>
            <person name="Palaniappan K."/>
            <person name="Ritter S."/>
            <person name="Chen I.-M."/>
            <person name="Stamatis D."/>
            <person name="Reddy T."/>
            <person name="O'Malley R."/>
            <person name="Daum C."/>
            <person name="Shapiro N."/>
            <person name="Ivanova N."/>
            <person name="Kyrpides N."/>
            <person name="Woyke T."/>
        </authorList>
    </citation>
    <scope>NUCLEOTIDE SEQUENCE [LARGE SCALE GENOMIC DNA]</scope>
    <source>
        <strain evidence="3 4">RAS26</strain>
    </source>
</reference>
<evidence type="ECO:0000259" key="2">
    <source>
        <dbReference type="Pfam" id="PF01261"/>
    </source>
</evidence>
<dbReference type="Proteomes" id="UP000518206">
    <property type="component" value="Unassembled WGS sequence"/>
</dbReference>
<dbReference type="Gene3D" id="3.20.20.150">
    <property type="entry name" value="Divalent-metal-dependent TIM barrel enzymes"/>
    <property type="match status" value="1"/>
</dbReference>
<accession>A0A7W4YCI8</accession>
<name>A0A7W4YCI8_9CELL</name>
<dbReference type="SUPFAM" id="SSF51658">
    <property type="entry name" value="Xylose isomerase-like"/>
    <property type="match status" value="1"/>
</dbReference>
<sequence length="285" mass="30881">MATIGVQASTIKNAFTELGTFATLRRVADLGYRAVEISQVAMTPENVAQMGRAQDELGVRVAALSASLTPQTPGAESLTTTFDKIVDDCRTLGTTMVRIGMLPLDAAGSLGQVTDFARRANEAAARLAAEGVDLYYHNHHIEFARLDGRLMLDVIADTAPDLGMEIDVHWVHRGGHDPVATLAQHAGRVRLVHLKDYRIGLLPPVAAELLSAGDVGGFMREFRDVVQFAEVGQGTLQWTPIVEQALASGAEYLFVEQDDTYGRDPFESLAMSRDHLVSLGYGDLF</sequence>
<dbReference type="AlphaFoldDB" id="A0A7W4YCI8"/>
<reference evidence="3 4" key="1">
    <citation type="submission" date="2020-08" db="EMBL/GenBank/DDBJ databases">
        <title>The Agave Microbiome: Exploring the role of microbial communities in plant adaptations to desert environments.</title>
        <authorList>
            <person name="Partida-Martinez L.P."/>
        </authorList>
    </citation>
    <scope>NUCLEOTIDE SEQUENCE [LARGE SCALE GENOMIC DNA]</scope>
    <source>
        <strain evidence="3 4">RAS26</strain>
    </source>
</reference>
<gene>
    <name evidence="3" type="ORF">FHR80_003739</name>
</gene>
<dbReference type="PANTHER" id="PTHR12110">
    <property type="entry name" value="HYDROXYPYRUVATE ISOMERASE"/>
    <property type="match status" value="1"/>
</dbReference>
<dbReference type="EMBL" id="JACHVX010000006">
    <property type="protein sequence ID" value="MBB2924803.1"/>
    <property type="molecule type" value="Genomic_DNA"/>
</dbReference>
<organism evidence="3 4">
    <name type="scientific">Cellulomonas cellasea</name>
    <dbReference type="NCBI Taxonomy" id="43670"/>
    <lineage>
        <taxon>Bacteria</taxon>
        <taxon>Bacillati</taxon>
        <taxon>Actinomycetota</taxon>
        <taxon>Actinomycetes</taxon>
        <taxon>Micrococcales</taxon>
        <taxon>Cellulomonadaceae</taxon>
        <taxon>Cellulomonas</taxon>
    </lineage>
</organism>
<keyword evidence="1" id="KW-0119">Carbohydrate metabolism</keyword>
<protein>
    <submittedName>
        <fullName evidence="3">Sugar phosphate isomerase/epimerase</fullName>
    </submittedName>
</protein>